<feature type="domain" description="ScoMcrA-like SRA" evidence="2">
    <location>
        <begin position="12"/>
        <end position="137"/>
    </location>
</feature>
<keyword evidence="3" id="KW-0255">Endonuclease</keyword>
<evidence type="ECO:0000259" key="1">
    <source>
        <dbReference type="Pfam" id="PF13391"/>
    </source>
</evidence>
<dbReference type="RefSeq" id="WP_245640440.1">
    <property type="nucleotide sequence ID" value="NZ_CVRB01000003.1"/>
</dbReference>
<dbReference type="Pfam" id="PF26348">
    <property type="entry name" value="SRA_ScoMcrA"/>
    <property type="match status" value="1"/>
</dbReference>
<feature type="domain" description="HNH nuclease" evidence="1">
    <location>
        <begin position="184"/>
        <end position="236"/>
    </location>
</feature>
<dbReference type="InterPro" id="IPR003615">
    <property type="entry name" value="HNH_nuc"/>
</dbReference>
<sequence>MDIAIKPGEIINNEQLTSIFLCAPQGGMRRSHRTNTLVLISDKTGLYKDRVEGDVFHYTGMGQVGDQTLTSQNKTLAESNHNAVDMHFFEVLKPKQYTYQGRVELAGKPYTEKQIDINGKMRNVWIFPLRLIHGDMELIQEIENLTGELNADQILDETEKERIVKTRIGQSLFKQKLLSQSKQCALCGVNDERFLIASHIKPWSISTNEERLDVNNGLLLCPNHDSLFDKGYISFDEKGSLQVGDDLNDTVLIFMNINPNIRLKMNERQKGYIYWHYHNRFKSKKILGAIWCK</sequence>
<gene>
    <name evidence="3" type="ORF">BN000_02958</name>
</gene>
<evidence type="ECO:0000313" key="4">
    <source>
        <dbReference type="Proteomes" id="UP000199087"/>
    </source>
</evidence>
<accession>A0A0U1NYD1</accession>
<dbReference type="Proteomes" id="UP000199087">
    <property type="component" value="Unassembled WGS sequence"/>
</dbReference>
<keyword evidence="3" id="KW-0540">Nuclease</keyword>
<dbReference type="InterPro" id="IPR058712">
    <property type="entry name" value="SRA_ScoMcrA"/>
</dbReference>
<reference evidence="4" key="1">
    <citation type="submission" date="2015-05" db="EMBL/GenBank/DDBJ databases">
        <authorList>
            <person name="Urmite Genomes"/>
        </authorList>
    </citation>
    <scope>NUCLEOTIDE SEQUENCE [LARGE SCALE GENOMIC DNA]</scope>
    <source>
        <strain evidence="4">LF1</strain>
    </source>
</reference>
<dbReference type="EMBL" id="CVRB01000003">
    <property type="protein sequence ID" value="CRK83003.1"/>
    <property type="molecule type" value="Genomic_DNA"/>
</dbReference>
<keyword evidence="3" id="KW-0378">Hydrolase</keyword>
<protein>
    <submittedName>
        <fullName evidence="3">Restriction endonuclease-like protein</fullName>
    </submittedName>
</protein>
<dbReference type="GO" id="GO:0004519">
    <property type="term" value="F:endonuclease activity"/>
    <property type="evidence" value="ECO:0007669"/>
    <property type="project" value="UniProtKB-KW"/>
</dbReference>
<evidence type="ECO:0000313" key="3">
    <source>
        <dbReference type="EMBL" id="CRK83003.1"/>
    </source>
</evidence>
<dbReference type="Pfam" id="PF13391">
    <property type="entry name" value="HNH_2"/>
    <property type="match status" value="1"/>
</dbReference>
<dbReference type="STRING" id="1499688.BN000_02958"/>
<organism evidence="3 4">
    <name type="scientific">Neobacillus massiliamazoniensis</name>
    <dbReference type="NCBI Taxonomy" id="1499688"/>
    <lineage>
        <taxon>Bacteria</taxon>
        <taxon>Bacillati</taxon>
        <taxon>Bacillota</taxon>
        <taxon>Bacilli</taxon>
        <taxon>Bacillales</taxon>
        <taxon>Bacillaceae</taxon>
        <taxon>Neobacillus</taxon>
    </lineage>
</organism>
<keyword evidence="4" id="KW-1185">Reference proteome</keyword>
<name>A0A0U1NYD1_9BACI</name>
<evidence type="ECO:0000259" key="2">
    <source>
        <dbReference type="Pfam" id="PF26348"/>
    </source>
</evidence>
<dbReference type="AlphaFoldDB" id="A0A0U1NYD1"/>
<proteinExistence type="predicted"/>